<gene>
    <name evidence="2" type="ORF">GXN74_02810</name>
    <name evidence="3" type="ORF">GXN74_09190</name>
</gene>
<dbReference type="Pfam" id="PF13751">
    <property type="entry name" value="DDE_Tnp_1_6"/>
    <property type="match status" value="1"/>
</dbReference>
<dbReference type="AlphaFoldDB" id="A0A7X5HWF1"/>
<keyword evidence="4" id="KW-1185">Reference proteome</keyword>
<feature type="domain" description="Transposase DDE" evidence="1">
    <location>
        <begin position="2"/>
        <end position="54"/>
    </location>
</feature>
<sequence length="59" mass="6739">SEHFKEKSKERYKIEAKNSELKHRHGYDVASSSGLSGMEMQGAVTIFAVNLKRIIKLME</sequence>
<feature type="non-terminal residue" evidence="3">
    <location>
        <position position="1"/>
    </location>
</feature>
<dbReference type="Proteomes" id="UP000461585">
    <property type="component" value="Unassembled WGS sequence"/>
</dbReference>
<protein>
    <submittedName>
        <fullName evidence="3">IS5/IS1182 family transposase</fullName>
    </submittedName>
</protein>
<dbReference type="InterPro" id="IPR025668">
    <property type="entry name" value="Tnp_DDE_dom"/>
</dbReference>
<evidence type="ECO:0000313" key="2">
    <source>
        <dbReference type="EMBL" id="NDL66679.1"/>
    </source>
</evidence>
<reference evidence="3 4" key="1">
    <citation type="submission" date="2020-01" db="EMBL/GenBank/DDBJ databases">
        <title>Anaeroalcalibacter tamaniensis gen. nov., sp. nov., moderately halophilic strictly anaerobic fermenter bacterium from mud volcano of Taman peninsula.</title>
        <authorList>
            <person name="Frolova A."/>
            <person name="Merkel A.Y."/>
            <person name="Slobodkin A.I."/>
        </authorList>
    </citation>
    <scope>NUCLEOTIDE SEQUENCE [LARGE SCALE GENOMIC DNA]</scope>
    <source>
        <strain evidence="3 4">F-3ap</strain>
    </source>
</reference>
<organism evidence="3 4">
    <name type="scientific">Anaerotalea alkaliphila</name>
    <dbReference type="NCBI Taxonomy" id="2662126"/>
    <lineage>
        <taxon>Bacteria</taxon>
        <taxon>Bacillati</taxon>
        <taxon>Bacillota</taxon>
        <taxon>Clostridia</taxon>
        <taxon>Eubacteriales</taxon>
        <taxon>Anaerotalea</taxon>
    </lineage>
</organism>
<evidence type="ECO:0000313" key="3">
    <source>
        <dbReference type="EMBL" id="NDL67913.1"/>
    </source>
</evidence>
<name>A0A7X5HWF1_9FIRM</name>
<dbReference type="EMBL" id="JAAEEH010000024">
    <property type="protein sequence ID" value="NDL67913.1"/>
    <property type="molecule type" value="Genomic_DNA"/>
</dbReference>
<comment type="caution">
    <text evidence="3">The sequence shown here is derived from an EMBL/GenBank/DDBJ whole genome shotgun (WGS) entry which is preliminary data.</text>
</comment>
<evidence type="ECO:0000313" key="4">
    <source>
        <dbReference type="Proteomes" id="UP000461585"/>
    </source>
</evidence>
<proteinExistence type="predicted"/>
<dbReference type="RefSeq" id="WP_212505683.1">
    <property type="nucleotide sequence ID" value="NZ_JAAEEH010000004.1"/>
</dbReference>
<dbReference type="EMBL" id="JAAEEH010000004">
    <property type="protein sequence ID" value="NDL66679.1"/>
    <property type="molecule type" value="Genomic_DNA"/>
</dbReference>
<accession>A0A7X5HWF1</accession>
<evidence type="ECO:0000259" key="1">
    <source>
        <dbReference type="Pfam" id="PF13751"/>
    </source>
</evidence>